<name>A7I6D6_METB6</name>
<dbReference type="EMBL" id="CP000780">
    <property type="protein sequence ID" value="ABS55297.1"/>
    <property type="molecule type" value="Genomic_DNA"/>
</dbReference>
<keyword evidence="3" id="KW-1185">Reference proteome</keyword>
<evidence type="ECO:0000313" key="3">
    <source>
        <dbReference type="Proteomes" id="UP000002408"/>
    </source>
</evidence>
<dbReference type="RefSeq" id="WP_012106320.1">
    <property type="nucleotide sequence ID" value="NC_009712.1"/>
</dbReference>
<dbReference type="eggNOG" id="arCOG12688">
    <property type="taxonomic scope" value="Archaea"/>
</dbReference>
<dbReference type="HOGENOM" id="CLU_893143_0_0_2"/>
<dbReference type="InterPro" id="IPR025711">
    <property type="entry name" value="PepSY"/>
</dbReference>
<gene>
    <name evidence="2" type="ordered locus">Mboo_0779</name>
</gene>
<feature type="domain" description="PepSY" evidence="1">
    <location>
        <begin position="231"/>
        <end position="295"/>
    </location>
</feature>
<dbReference type="GeneID" id="5411914"/>
<dbReference type="Proteomes" id="UP000002408">
    <property type="component" value="Chromosome"/>
</dbReference>
<reference evidence="3" key="1">
    <citation type="journal article" date="2015" name="Microbiology">
        <title>Genome of Methanoregula boonei 6A8 reveals adaptations to oligotrophic peatland environments.</title>
        <authorList>
            <person name="Braeuer S."/>
            <person name="Cadillo-Quiroz H."/>
            <person name="Kyrpides N."/>
            <person name="Woyke T."/>
            <person name="Goodwin L."/>
            <person name="Detter C."/>
            <person name="Podell S."/>
            <person name="Yavitt J.B."/>
            <person name="Zinder S.H."/>
        </authorList>
    </citation>
    <scope>NUCLEOTIDE SEQUENCE [LARGE SCALE GENOMIC DNA]</scope>
    <source>
        <strain evidence="3">DSM 21154 / JCM 14090 / 6A8</strain>
    </source>
</reference>
<protein>
    <submittedName>
        <fullName evidence="2">Propeptide, PepSY amd peptidase M4</fullName>
    </submittedName>
</protein>
<accession>A7I6D6</accession>
<organism evidence="2 3">
    <name type="scientific">Methanoregula boonei (strain DSM 21154 / JCM 14090 / 6A8)</name>
    <dbReference type="NCBI Taxonomy" id="456442"/>
    <lineage>
        <taxon>Archaea</taxon>
        <taxon>Methanobacteriati</taxon>
        <taxon>Methanobacteriota</taxon>
        <taxon>Stenosarchaea group</taxon>
        <taxon>Methanomicrobia</taxon>
        <taxon>Methanomicrobiales</taxon>
        <taxon>Methanoregulaceae</taxon>
        <taxon>Methanoregula</taxon>
    </lineage>
</organism>
<evidence type="ECO:0000259" key="1">
    <source>
        <dbReference type="Pfam" id="PF03413"/>
    </source>
</evidence>
<evidence type="ECO:0000313" key="2">
    <source>
        <dbReference type="EMBL" id="ABS55297.1"/>
    </source>
</evidence>
<dbReference type="Pfam" id="PF03413">
    <property type="entry name" value="PepSY"/>
    <property type="match status" value="1"/>
</dbReference>
<dbReference type="KEGG" id="mbn:Mboo_0779"/>
<proteinExistence type="predicted"/>
<dbReference type="AlphaFoldDB" id="A7I6D6"/>
<sequence precursor="true">MKRSRLVCIVVAAICLLASLQGVAAMSLKLEPLSPGQGVTTASVASASLASASANDNYPVSVDQAKNNIRVFMGDLSLEPVLTTTGSLPIGNYYYFTAGNSSFEVNQNSGAVEFAHFGDNTQNAEDIVLTSNQAYADATTYAGAKFADFSTRNWKLVVDRVDTQYEYYFNPSTGNWDYYTVIAYNFVFREQKDNVLLPSLVHVSVNAKTGSVIDYWGVDRLLTVSDLQGSVPLSDAVKTAENYFGGDFASTEGHREVIIQPQNFERLVWVVSLTGNHGDMYTAIVDANDGTFVGTHWDNDIWPVYWLRYYL</sequence>